<dbReference type="Pfam" id="PF13460">
    <property type="entry name" value="NAD_binding_10"/>
    <property type="match status" value="1"/>
</dbReference>
<dbReference type="PANTHER" id="PTHR42748">
    <property type="entry name" value="NITROGEN METABOLITE REPRESSION PROTEIN NMRA FAMILY MEMBER"/>
    <property type="match status" value="1"/>
</dbReference>
<comment type="caution">
    <text evidence="3">The sequence shown here is derived from an EMBL/GenBank/DDBJ whole genome shotgun (WGS) entry which is preliminary data.</text>
</comment>
<dbReference type="AlphaFoldDB" id="A0A829YHY0"/>
<gene>
    <name evidence="3" type="ORF">GCM10011487_47890</name>
</gene>
<dbReference type="Proteomes" id="UP000445000">
    <property type="component" value="Unassembled WGS sequence"/>
</dbReference>
<dbReference type="InterPro" id="IPR051164">
    <property type="entry name" value="NmrA-like_oxidored"/>
</dbReference>
<evidence type="ECO:0000313" key="3">
    <source>
        <dbReference type="EMBL" id="GFE82789.1"/>
    </source>
</evidence>
<dbReference type="PANTHER" id="PTHR42748:SF3">
    <property type="entry name" value="BLL4366 PROTEIN"/>
    <property type="match status" value="1"/>
</dbReference>
<protein>
    <submittedName>
        <fullName evidence="3">LysR family transcriptional regulator</fullName>
    </submittedName>
</protein>
<dbReference type="RefSeq" id="WP_161814439.1">
    <property type="nucleotide sequence ID" value="NZ_BLJN01000005.1"/>
</dbReference>
<keyword evidence="1" id="KW-0521">NADP</keyword>
<evidence type="ECO:0000313" key="4">
    <source>
        <dbReference type="Proteomes" id="UP000445000"/>
    </source>
</evidence>
<evidence type="ECO:0000259" key="2">
    <source>
        <dbReference type="Pfam" id="PF13460"/>
    </source>
</evidence>
<keyword evidence="4" id="KW-1185">Reference proteome</keyword>
<dbReference type="Gene3D" id="3.40.50.720">
    <property type="entry name" value="NAD(P)-binding Rossmann-like Domain"/>
    <property type="match status" value="1"/>
</dbReference>
<reference evidence="4" key="1">
    <citation type="submission" date="2020-01" db="EMBL/GenBank/DDBJ databases">
        <title>'Steroidobacter agaridevorans' sp. nov., agar-degrading bacteria isolated from rhizosphere soils.</title>
        <authorList>
            <person name="Ikenaga M."/>
            <person name="Kataoka M."/>
            <person name="Murouchi A."/>
            <person name="Katsuragi S."/>
            <person name="Sakai M."/>
        </authorList>
    </citation>
    <scope>NUCLEOTIDE SEQUENCE [LARGE SCALE GENOMIC DNA]</scope>
    <source>
        <strain evidence="4">YU21-B</strain>
    </source>
</reference>
<feature type="domain" description="NAD(P)-binding" evidence="2">
    <location>
        <begin position="7"/>
        <end position="132"/>
    </location>
</feature>
<dbReference type="InterPro" id="IPR016040">
    <property type="entry name" value="NAD(P)-bd_dom"/>
</dbReference>
<name>A0A829YHY0_9GAMM</name>
<evidence type="ECO:0000256" key="1">
    <source>
        <dbReference type="ARBA" id="ARBA00022857"/>
    </source>
</evidence>
<proteinExistence type="predicted"/>
<dbReference type="EMBL" id="BLJN01000005">
    <property type="protein sequence ID" value="GFE82789.1"/>
    <property type="molecule type" value="Genomic_DNA"/>
</dbReference>
<organism evidence="3 4">
    <name type="scientific">Steroidobacter agaridevorans</name>
    <dbReference type="NCBI Taxonomy" id="2695856"/>
    <lineage>
        <taxon>Bacteria</taxon>
        <taxon>Pseudomonadati</taxon>
        <taxon>Pseudomonadota</taxon>
        <taxon>Gammaproteobacteria</taxon>
        <taxon>Steroidobacterales</taxon>
        <taxon>Steroidobacteraceae</taxon>
        <taxon>Steroidobacter</taxon>
    </lineage>
</organism>
<accession>A0A829YHY0</accession>
<dbReference type="SUPFAM" id="SSF51735">
    <property type="entry name" value="NAD(P)-binding Rossmann-fold domains"/>
    <property type="match status" value="1"/>
</dbReference>
<dbReference type="InterPro" id="IPR036291">
    <property type="entry name" value="NAD(P)-bd_dom_sf"/>
</dbReference>
<sequence length="251" mass="26781">MKIVVIGGTGLIGSKLVSTLRARGHEVLAASPDSGVNTITGEGLAAALAGAQVVVDVANSPSFETAAVLKFFETSTTNLLAAEERAGVRHHLALSIVGSERLPDSGYMRAKVTQEKLIKKSPVPYTILHSTQFFEFIGRIPEASPDGKSVRVSTAMFQPIVSDDVVATLAELTLGAPVNGVVEVGGPERFRMDELVERVLRAKGDTREIIRDTHVPYFGAEIDDQSLVTGPGARSGSKRFEIWLKESQAAK</sequence>